<dbReference type="SUPFAM" id="SSF63724">
    <property type="entry name" value="Cytolysin/lectin"/>
    <property type="match status" value="1"/>
</dbReference>
<reference evidence="6" key="1">
    <citation type="submission" date="2020-06" db="EMBL/GenBank/DDBJ databases">
        <authorList>
            <consortium name="Wellcome Sanger Institute Data Sharing"/>
        </authorList>
    </citation>
    <scope>NUCLEOTIDE SEQUENCE [LARGE SCALE GENOMIC DNA]</scope>
</reference>
<dbReference type="GeneID" id="114468456"/>
<dbReference type="AlphaFoldDB" id="A0A8C5EW28"/>
<dbReference type="GO" id="GO:0046930">
    <property type="term" value="C:pore complex"/>
    <property type="evidence" value="ECO:0007669"/>
    <property type="project" value="InterPro"/>
</dbReference>
<evidence type="ECO:0000256" key="1">
    <source>
        <dbReference type="ARBA" id="ARBA00004175"/>
    </source>
</evidence>
<dbReference type="GO" id="GO:0044218">
    <property type="term" value="C:other organism cell membrane"/>
    <property type="evidence" value="ECO:0007669"/>
    <property type="project" value="UniProtKB-KW"/>
</dbReference>
<dbReference type="Gene3D" id="2.60.270.20">
    <property type="entry name" value="Cytolysin/lectin"/>
    <property type="match status" value="1"/>
</dbReference>
<sequence length="185" mass="20719">MTSAEALAADVDRKRSVVIEIKNVTNNYCLMNPKVFLDSGETYNPPSPTVCPLKTEVCIFTKSSGKATGCVGVMTYDIFEKSRNDLVGTLGLMFSVPWDYNLYKNWVAVGVFKIGSNCDEALYKVMYYEKDQKGHGFTREEATGSGFTYQGQGLNIMAVMSPMAKATMRVEMWDNNFSQLFQHAY</sequence>
<dbReference type="GO" id="GO:0006812">
    <property type="term" value="P:monoatomic cation transport"/>
    <property type="evidence" value="ECO:0007669"/>
    <property type="project" value="InterPro"/>
</dbReference>
<dbReference type="RefSeq" id="XP_028311169.1">
    <property type="nucleotide sequence ID" value="XM_028455368.1"/>
</dbReference>
<evidence type="ECO:0000256" key="3">
    <source>
        <dbReference type="ARBA" id="ARBA00022537"/>
    </source>
</evidence>
<dbReference type="PANTHER" id="PTHR40388">
    <property type="entry name" value="BRYOPORIN"/>
    <property type="match status" value="1"/>
</dbReference>
<dbReference type="InterPro" id="IPR050677">
    <property type="entry name" value="Actinoporin_PFT"/>
</dbReference>
<evidence type="ECO:0000256" key="2">
    <source>
        <dbReference type="ARBA" id="ARBA00004532"/>
    </source>
</evidence>
<dbReference type="Proteomes" id="UP000694680">
    <property type="component" value="Chromosome 8"/>
</dbReference>
<accession>A0A8C5EW28</accession>
<dbReference type="GO" id="GO:0051715">
    <property type="term" value="P:cytolysis in another organism"/>
    <property type="evidence" value="ECO:0007669"/>
    <property type="project" value="InterPro"/>
</dbReference>
<dbReference type="GO" id="GO:0015267">
    <property type="term" value="F:channel activity"/>
    <property type="evidence" value="ECO:0007669"/>
    <property type="project" value="InterPro"/>
</dbReference>
<organism evidence="6 7">
    <name type="scientific">Gouania willdenowi</name>
    <name type="common">Blunt-snouted clingfish</name>
    <name type="synonym">Lepadogaster willdenowi</name>
    <dbReference type="NCBI Taxonomy" id="441366"/>
    <lineage>
        <taxon>Eukaryota</taxon>
        <taxon>Metazoa</taxon>
        <taxon>Chordata</taxon>
        <taxon>Craniata</taxon>
        <taxon>Vertebrata</taxon>
        <taxon>Euteleostomi</taxon>
        <taxon>Actinopterygii</taxon>
        <taxon>Neopterygii</taxon>
        <taxon>Teleostei</taxon>
        <taxon>Neoteleostei</taxon>
        <taxon>Acanthomorphata</taxon>
        <taxon>Ovalentaria</taxon>
        <taxon>Blenniimorphae</taxon>
        <taxon>Blenniiformes</taxon>
        <taxon>Gobiesocoidei</taxon>
        <taxon>Gobiesocidae</taxon>
        <taxon>Gobiesocinae</taxon>
        <taxon>Gouania</taxon>
    </lineage>
</organism>
<dbReference type="InterPro" id="IPR015926">
    <property type="entry name" value="Cytolysin/lectin"/>
</dbReference>
<dbReference type="PANTHER" id="PTHR40388:SF2">
    <property type="entry name" value="ACTINOPORIN-LIKE PROTEIN"/>
    <property type="match status" value="1"/>
</dbReference>
<dbReference type="CTD" id="100002992"/>
<comment type="subcellular location">
    <subcellularLocation>
        <location evidence="2">Nematocyst</location>
    </subcellularLocation>
    <subcellularLocation>
        <location evidence="1">Target cell membrane</location>
    </subcellularLocation>
</comment>
<keyword evidence="4" id="KW-1053">Target membrane</keyword>
<keyword evidence="3" id="KW-1052">Target cell membrane</keyword>
<dbReference type="Ensembl" id="ENSGWIT00000029893.1">
    <property type="protein sequence ID" value="ENSGWIP00000027387.1"/>
    <property type="gene ID" value="ENSGWIG00000014332.1"/>
</dbReference>
<proteinExistence type="predicted"/>
<reference evidence="6" key="3">
    <citation type="submission" date="2025-09" db="UniProtKB">
        <authorList>
            <consortium name="Ensembl"/>
        </authorList>
    </citation>
    <scope>IDENTIFICATION</scope>
</reference>
<evidence type="ECO:0000256" key="5">
    <source>
        <dbReference type="ARBA" id="ARBA00023331"/>
    </source>
</evidence>
<protein>
    <submittedName>
        <fullName evidence="6">DELTA-stichotoxin-She4a-like</fullName>
    </submittedName>
</protein>
<name>A0A8C5EW28_GOUWI</name>
<keyword evidence="7" id="KW-1185">Reference proteome</keyword>
<dbReference type="GO" id="GO:0042151">
    <property type="term" value="C:nematocyst"/>
    <property type="evidence" value="ECO:0007669"/>
    <property type="project" value="UniProtKB-SubCell"/>
</dbReference>
<reference evidence="6" key="2">
    <citation type="submission" date="2025-08" db="UniProtKB">
        <authorList>
            <consortium name="Ensembl"/>
        </authorList>
    </citation>
    <scope>IDENTIFICATION</scope>
</reference>
<gene>
    <name evidence="6" type="primary">apnl</name>
</gene>
<evidence type="ECO:0000313" key="7">
    <source>
        <dbReference type="Proteomes" id="UP000694680"/>
    </source>
</evidence>
<dbReference type="InterPro" id="IPR009104">
    <property type="entry name" value="Anemon_actinoporin-like"/>
</dbReference>
<evidence type="ECO:0000256" key="4">
    <source>
        <dbReference type="ARBA" id="ARBA00023298"/>
    </source>
</evidence>
<dbReference type="GO" id="GO:0046931">
    <property type="term" value="P:pore complex assembly"/>
    <property type="evidence" value="ECO:0007669"/>
    <property type="project" value="InterPro"/>
</dbReference>
<keyword evidence="4" id="KW-0472">Membrane</keyword>
<dbReference type="Pfam" id="PF06369">
    <property type="entry name" value="Anemone_cytotox"/>
    <property type="match status" value="1"/>
</dbReference>
<evidence type="ECO:0000313" key="6">
    <source>
        <dbReference type="Ensembl" id="ENSGWIP00000027387.1"/>
    </source>
</evidence>
<dbReference type="OrthoDB" id="2304600at2759"/>
<keyword evidence="5" id="KW-0166">Nematocyst</keyword>